<dbReference type="EMBL" id="FQUC01000005">
    <property type="protein sequence ID" value="SHF28953.1"/>
    <property type="molecule type" value="Genomic_DNA"/>
</dbReference>
<dbReference type="RefSeq" id="WP_062184816.1">
    <property type="nucleotide sequence ID" value="NZ_BBXL01000032.1"/>
</dbReference>
<dbReference type="Gene3D" id="3.40.50.10240">
    <property type="entry name" value="Thiamin pyrophosphokinase, catalytic domain"/>
    <property type="match status" value="1"/>
</dbReference>
<evidence type="ECO:0000256" key="3">
    <source>
        <dbReference type="ARBA" id="ARBA00022777"/>
    </source>
</evidence>
<evidence type="ECO:0000259" key="7">
    <source>
        <dbReference type="Pfam" id="PF21275"/>
    </source>
</evidence>
<dbReference type="InterPro" id="IPR049442">
    <property type="entry name" value="Thi_PPkinase-like_C"/>
</dbReference>
<dbReference type="CDD" id="cd07995">
    <property type="entry name" value="TPK"/>
    <property type="match status" value="1"/>
</dbReference>
<dbReference type="GO" id="GO:0009229">
    <property type="term" value="P:thiamine diphosphate biosynthetic process"/>
    <property type="evidence" value="ECO:0007669"/>
    <property type="project" value="InterPro"/>
</dbReference>
<dbReference type="GO" id="GO:0006772">
    <property type="term" value="P:thiamine metabolic process"/>
    <property type="evidence" value="ECO:0007669"/>
    <property type="project" value="UniProtKB-UniRule"/>
</dbReference>
<dbReference type="InterPro" id="IPR006282">
    <property type="entry name" value="Thi_PPkinase"/>
</dbReference>
<evidence type="ECO:0000259" key="6">
    <source>
        <dbReference type="Pfam" id="PF04263"/>
    </source>
</evidence>
<dbReference type="NCBIfam" id="TIGR01378">
    <property type="entry name" value="thi_PPkinase"/>
    <property type="match status" value="1"/>
</dbReference>
<sequence length="214" mass="24260">MKYFDMPTSQSHSDAVILANGEFPKHAIPLSLLNNNSYLICCDGAIDKLMHNTNIRPQAIVGDCDSISIKNKELFADILHPNPDQEINDLTKSVEYSLQQGFRRLIILGATGQREDHTLGNISLLLEYMDKSDVEIITDYGVFVAIDEDTQFASYSGQQVSIFSITKDEITTHNLKYPVQNRIFTNWWQGTLNESMDNQFTIETTGKVIIYRAF</sequence>
<dbReference type="GO" id="GO:0004788">
    <property type="term" value="F:thiamine diphosphokinase activity"/>
    <property type="evidence" value="ECO:0007669"/>
    <property type="project" value="UniProtKB-UniRule"/>
</dbReference>
<dbReference type="InterPro" id="IPR007371">
    <property type="entry name" value="TPK_catalytic"/>
</dbReference>
<evidence type="ECO:0000313" key="9">
    <source>
        <dbReference type="Proteomes" id="UP000184480"/>
    </source>
</evidence>
<dbReference type="EC" id="2.7.6.2" evidence="5"/>
<feature type="domain" description="Thiamin pyrophosphokinase catalytic" evidence="6">
    <location>
        <begin position="31"/>
        <end position="136"/>
    </location>
</feature>
<dbReference type="InterPro" id="IPR036759">
    <property type="entry name" value="TPK_catalytic_sf"/>
</dbReference>
<evidence type="ECO:0000256" key="4">
    <source>
        <dbReference type="ARBA" id="ARBA00022840"/>
    </source>
</evidence>
<keyword evidence="2" id="KW-0547">Nucleotide-binding</keyword>
<protein>
    <recommendedName>
        <fullName evidence="5">Thiamine diphosphokinase</fullName>
        <ecNumber evidence="5">2.7.6.2</ecNumber>
    </recommendedName>
</protein>
<dbReference type="STRING" id="1346286.SAMN05444362_10532"/>
<dbReference type="GO" id="GO:0005524">
    <property type="term" value="F:ATP binding"/>
    <property type="evidence" value="ECO:0007669"/>
    <property type="project" value="UniProtKB-KW"/>
</dbReference>
<keyword evidence="9" id="KW-1185">Reference proteome</keyword>
<keyword evidence="1" id="KW-0808">Transferase</keyword>
<reference evidence="9" key="1">
    <citation type="submission" date="2016-11" db="EMBL/GenBank/DDBJ databases">
        <authorList>
            <person name="Varghese N."/>
            <person name="Submissions S."/>
        </authorList>
    </citation>
    <scope>NUCLEOTIDE SEQUENCE [LARGE SCALE GENOMIC DNA]</scope>
    <source>
        <strain evidence="9">DSM 27370</strain>
    </source>
</reference>
<dbReference type="Pfam" id="PF04263">
    <property type="entry name" value="TPK_catalytic"/>
    <property type="match status" value="1"/>
</dbReference>
<dbReference type="PANTHER" id="PTHR41299:SF1">
    <property type="entry name" value="THIAMINE PYROPHOSPHOKINASE"/>
    <property type="match status" value="1"/>
</dbReference>
<evidence type="ECO:0000256" key="1">
    <source>
        <dbReference type="ARBA" id="ARBA00022679"/>
    </source>
</evidence>
<feature type="domain" description="Thiamin pyrophosphokinase-like substrate-binding" evidence="7">
    <location>
        <begin position="141"/>
        <end position="211"/>
    </location>
</feature>
<dbReference type="SUPFAM" id="SSF63999">
    <property type="entry name" value="Thiamin pyrophosphokinase, catalytic domain"/>
    <property type="match status" value="1"/>
</dbReference>
<evidence type="ECO:0000256" key="2">
    <source>
        <dbReference type="ARBA" id="ARBA00022741"/>
    </source>
</evidence>
<keyword evidence="3 8" id="KW-0418">Kinase</keyword>
<proteinExistence type="predicted"/>
<dbReference type="InterPro" id="IPR053149">
    <property type="entry name" value="TPK"/>
</dbReference>
<dbReference type="AlphaFoldDB" id="A0A1M5AFD4"/>
<evidence type="ECO:0000256" key="5">
    <source>
        <dbReference type="NCBIfam" id="TIGR01378"/>
    </source>
</evidence>
<dbReference type="OrthoDB" id="1132102at2"/>
<dbReference type="PANTHER" id="PTHR41299">
    <property type="entry name" value="THIAMINE PYROPHOSPHOKINASE"/>
    <property type="match status" value="1"/>
</dbReference>
<dbReference type="Proteomes" id="UP000184480">
    <property type="component" value="Unassembled WGS sequence"/>
</dbReference>
<keyword evidence="4" id="KW-0067">ATP-binding</keyword>
<evidence type="ECO:0000313" key="8">
    <source>
        <dbReference type="EMBL" id="SHF28953.1"/>
    </source>
</evidence>
<dbReference type="Pfam" id="PF21275">
    <property type="entry name" value="Thi_PPkinase_C"/>
    <property type="match status" value="1"/>
</dbReference>
<accession>A0A1M5AFD4</accession>
<gene>
    <name evidence="8" type="ORF">SAMN05444362_10532</name>
</gene>
<organism evidence="8 9">
    <name type="scientific">Dysgonomonas macrotermitis</name>
    <dbReference type="NCBI Taxonomy" id="1346286"/>
    <lineage>
        <taxon>Bacteria</taxon>
        <taxon>Pseudomonadati</taxon>
        <taxon>Bacteroidota</taxon>
        <taxon>Bacteroidia</taxon>
        <taxon>Bacteroidales</taxon>
        <taxon>Dysgonomonadaceae</taxon>
        <taxon>Dysgonomonas</taxon>
    </lineage>
</organism>
<name>A0A1M5AFD4_9BACT</name>
<dbReference type="GO" id="GO:0016301">
    <property type="term" value="F:kinase activity"/>
    <property type="evidence" value="ECO:0007669"/>
    <property type="project" value="UniProtKB-KW"/>
</dbReference>